<dbReference type="Proteomes" id="UP000824007">
    <property type="component" value="Unassembled WGS sequence"/>
</dbReference>
<dbReference type="AlphaFoldDB" id="A0A9D2C743"/>
<protein>
    <submittedName>
        <fullName evidence="1">Uncharacterized protein</fullName>
    </submittedName>
</protein>
<dbReference type="GO" id="GO:0005975">
    <property type="term" value="P:carbohydrate metabolic process"/>
    <property type="evidence" value="ECO:0007669"/>
    <property type="project" value="InterPro"/>
</dbReference>
<organism evidence="1 2">
    <name type="scientific">Candidatus Eisenbergiella pullistercoris</name>
    <dbReference type="NCBI Taxonomy" id="2838555"/>
    <lineage>
        <taxon>Bacteria</taxon>
        <taxon>Bacillati</taxon>
        <taxon>Bacillota</taxon>
        <taxon>Clostridia</taxon>
        <taxon>Lachnospirales</taxon>
        <taxon>Lachnospiraceae</taxon>
        <taxon>Eisenbergiella</taxon>
    </lineage>
</organism>
<dbReference type="InterPro" id="IPR008928">
    <property type="entry name" value="6-hairpin_glycosidase_sf"/>
</dbReference>
<reference evidence="1" key="2">
    <citation type="submission" date="2021-04" db="EMBL/GenBank/DDBJ databases">
        <authorList>
            <person name="Gilroy R."/>
        </authorList>
    </citation>
    <scope>NUCLEOTIDE SEQUENCE</scope>
    <source>
        <strain evidence="1">ChiSxjej3B15-24422</strain>
    </source>
</reference>
<reference evidence="1" key="1">
    <citation type="journal article" date="2021" name="PeerJ">
        <title>Extensive microbial diversity within the chicken gut microbiome revealed by metagenomics and culture.</title>
        <authorList>
            <person name="Gilroy R."/>
            <person name="Ravi A."/>
            <person name="Getino M."/>
            <person name="Pursley I."/>
            <person name="Horton D.L."/>
            <person name="Alikhan N.F."/>
            <person name="Baker D."/>
            <person name="Gharbi K."/>
            <person name="Hall N."/>
            <person name="Watson M."/>
            <person name="Adriaenssens E.M."/>
            <person name="Foster-Nyarko E."/>
            <person name="Jarju S."/>
            <person name="Secka A."/>
            <person name="Antonio M."/>
            <person name="Oren A."/>
            <person name="Chaudhuri R.R."/>
            <person name="La Ragione R."/>
            <person name="Hildebrand F."/>
            <person name="Pallen M.J."/>
        </authorList>
    </citation>
    <scope>NUCLEOTIDE SEQUENCE</scope>
    <source>
        <strain evidence="1">ChiSxjej3B15-24422</strain>
    </source>
</reference>
<dbReference type="EMBL" id="DXDD01000129">
    <property type="protein sequence ID" value="HIY61058.1"/>
    <property type="molecule type" value="Genomic_DNA"/>
</dbReference>
<dbReference type="SUPFAM" id="SSF48208">
    <property type="entry name" value="Six-hairpin glycosidases"/>
    <property type="match status" value="1"/>
</dbReference>
<dbReference type="Gene3D" id="1.50.10.20">
    <property type="match status" value="1"/>
</dbReference>
<accession>A0A9D2C743</accession>
<dbReference type="Pfam" id="PF03663">
    <property type="entry name" value="Glyco_hydro_76"/>
    <property type="match status" value="1"/>
</dbReference>
<name>A0A9D2C743_9FIRM</name>
<gene>
    <name evidence="1" type="ORF">H9831_10350</name>
</gene>
<proteinExistence type="predicted"/>
<evidence type="ECO:0000313" key="2">
    <source>
        <dbReference type="Proteomes" id="UP000824007"/>
    </source>
</evidence>
<comment type="caution">
    <text evidence="1">The sequence shown here is derived from an EMBL/GenBank/DDBJ whole genome shotgun (WGS) entry which is preliminary data.</text>
</comment>
<dbReference type="InterPro" id="IPR005198">
    <property type="entry name" value="Glyco_hydro_76"/>
</dbReference>
<evidence type="ECO:0000313" key="1">
    <source>
        <dbReference type="EMBL" id="HIY61058.1"/>
    </source>
</evidence>
<sequence length="629" mass="69988">MNERKMELFCRVGGRDKELAAAGRAGEAAVYENGCLQALLHGESLGEGRKRLICEWKNRTDAALSCQLELRIRTDFVFDHYVIPGVSVNGNHWGKGKEPKGLLCEGEPWVFDYRRTTIPACTISENGERYFALFASDESSLSLQASCSMLPQEDGTMAHRILYPCMERPKTYCGRDEYAPAHEEFLTIGAGETVRTVCFLLSGRPVYPNFAAAAVEDAALELLGSPFSAACPADEVKELCCAFAGRLLTEVNGRKLFSIGQSLDGQGVFHNVSGYEFGWCGQNGMYARLFLEKGLRTGDQALIDTAVSNLDAWSHEAVEKTGLIHTHYDWMTEKKSDVEDTCNLGYAVLELTKAWEAARRAGMEKPDWLKAAEGTAEFLVSRWSEVSGFGKAWNVKTGECADPEGTIGAYLIPGLAELYRAEGNARFLEAARRACRFYRDRDLSRFLCTAGALDTYCIDKETSGPLLTGSLALYEIDGTDEWLECAKMAGWYFCAWMFHHDTIPEKDSDFARYGYRTLGGTSVSAQHHHIDPWGAQVVPQLLQLGRLTGDPHWKKRASLIWANAVQNLAPAQGKTIHGHFREAGAQNEGYLHCFWGEKGAPGFMNDWLVAWPQAFCWNTAEQIRDEELL</sequence>